<dbReference type="AlphaFoldDB" id="C5MBZ2"/>
<keyword evidence="4" id="KW-1185">Reference proteome</keyword>
<proteinExistence type="predicted"/>
<dbReference type="RefSeq" id="XP_002549287.1">
    <property type="nucleotide sequence ID" value="XM_002549241.1"/>
</dbReference>
<dbReference type="eggNOG" id="ENOG502RWN8">
    <property type="taxonomic scope" value="Eukaryota"/>
</dbReference>
<dbReference type="KEGG" id="ctp:CTRG_03584"/>
<accession>C5MBZ2</accession>
<dbReference type="GeneID" id="8297440"/>
<dbReference type="OrthoDB" id="4025946at2759"/>
<evidence type="ECO:0000313" key="4">
    <source>
        <dbReference type="Proteomes" id="UP000002037"/>
    </source>
</evidence>
<protein>
    <submittedName>
        <fullName evidence="3">Opaque-phase-specific protein OP4</fullName>
    </submittedName>
</protein>
<organism evidence="3 4">
    <name type="scientific">Candida tropicalis (strain ATCC MYA-3404 / T1)</name>
    <name type="common">Yeast</name>
    <dbReference type="NCBI Taxonomy" id="294747"/>
    <lineage>
        <taxon>Eukaryota</taxon>
        <taxon>Fungi</taxon>
        <taxon>Dikarya</taxon>
        <taxon>Ascomycota</taxon>
        <taxon>Saccharomycotina</taxon>
        <taxon>Pichiomycetes</taxon>
        <taxon>Debaryomycetaceae</taxon>
        <taxon>Candida/Lodderomyces clade</taxon>
        <taxon>Candida</taxon>
    </lineage>
</organism>
<evidence type="ECO:0000256" key="2">
    <source>
        <dbReference type="SAM" id="SignalP"/>
    </source>
</evidence>
<feature type="region of interest" description="Disordered" evidence="1">
    <location>
        <begin position="172"/>
        <end position="191"/>
    </location>
</feature>
<dbReference type="STRING" id="294747.C5MBZ2"/>
<gene>
    <name evidence="3" type="ORF">CTRG_03584</name>
</gene>
<dbReference type="PROSITE" id="PS51257">
    <property type="entry name" value="PROKAR_LIPOPROTEIN"/>
    <property type="match status" value="1"/>
</dbReference>
<dbReference type="VEuPathDB" id="FungiDB:CTRG_03584"/>
<feature type="signal peptide" evidence="2">
    <location>
        <begin position="1"/>
        <end position="20"/>
    </location>
</feature>
<evidence type="ECO:0000256" key="1">
    <source>
        <dbReference type="SAM" id="MobiDB-lite"/>
    </source>
</evidence>
<dbReference type="Proteomes" id="UP000002037">
    <property type="component" value="Unassembled WGS sequence"/>
</dbReference>
<name>C5MBZ2_CANTT</name>
<dbReference type="HOGENOM" id="CLU_059574_0_0_1"/>
<feature type="chain" id="PRO_5002955552" evidence="2">
    <location>
        <begin position="21"/>
        <end position="421"/>
    </location>
</feature>
<dbReference type="EMBL" id="GG692398">
    <property type="protein sequence ID" value="EER33159.1"/>
    <property type="molecule type" value="Genomic_DNA"/>
</dbReference>
<keyword evidence="2" id="KW-0732">Signal</keyword>
<reference evidence="3 4" key="1">
    <citation type="journal article" date="2009" name="Nature">
        <title>Evolution of pathogenicity and sexual reproduction in eight Candida genomes.</title>
        <authorList>
            <person name="Butler G."/>
            <person name="Rasmussen M.D."/>
            <person name="Lin M.F."/>
            <person name="Santos M.A."/>
            <person name="Sakthikumar S."/>
            <person name="Munro C.A."/>
            <person name="Rheinbay E."/>
            <person name="Grabherr M."/>
            <person name="Forche A."/>
            <person name="Reedy J.L."/>
            <person name="Agrafioti I."/>
            <person name="Arnaud M.B."/>
            <person name="Bates S."/>
            <person name="Brown A.J."/>
            <person name="Brunke S."/>
            <person name="Costanzo M.C."/>
            <person name="Fitzpatrick D.A."/>
            <person name="de Groot P.W."/>
            <person name="Harris D."/>
            <person name="Hoyer L.L."/>
            <person name="Hube B."/>
            <person name="Klis F.M."/>
            <person name="Kodira C."/>
            <person name="Lennard N."/>
            <person name="Logue M.E."/>
            <person name="Martin R."/>
            <person name="Neiman A.M."/>
            <person name="Nikolaou E."/>
            <person name="Quail M.A."/>
            <person name="Quinn J."/>
            <person name="Santos M.C."/>
            <person name="Schmitzberger F.F."/>
            <person name="Sherlock G."/>
            <person name="Shah P."/>
            <person name="Silverstein K.A."/>
            <person name="Skrzypek M.S."/>
            <person name="Soll D."/>
            <person name="Staggs R."/>
            <person name="Stansfield I."/>
            <person name="Stumpf M.P."/>
            <person name="Sudbery P.E."/>
            <person name="Srikantha T."/>
            <person name="Zeng Q."/>
            <person name="Berman J."/>
            <person name="Berriman M."/>
            <person name="Heitman J."/>
            <person name="Gow N.A."/>
            <person name="Lorenz M.C."/>
            <person name="Birren B.W."/>
            <person name="Kellis M."/>
            <person name="Cuomo C.A."/>
        </authorList>
    </citation>
    <scope>NUCLEOTIDE SEQUENCE [LARGE SCALE GENOMIC DNA]</scope>
    <source>
        <strain evidence="4">ATCC MYA-3404 / T1</strain>
    </source>
</reference>
<evidence type="ECO:0000313" key="3">
    <source>
        <dbReference type="EMBL" id="EER33159.1"/>
    </source>
</evidence>
<sequence length="421" mass="43346">MKFSSATVLAILASSACVSAAPTFTVTEQTMVKREDINEVLNLIEEIKALNVKRDYVEGEDLLELDRRADNAYINLISALANSGIISLVWDKLTTDDSIKASLKAIIQSALQTAVVQGSALIQAVWNSGLLGDIFTKLINDSDLKQAFLGVVKSIFGTAANLISSWISGRTSSSTDASSAPAKRQIAAPTSGASKREVMDAAEYLSERDLYDIISWIVTQIKDSGIVQSLVQKVISNPEAVVSFLTSAFKTGLVVAEEVYGWAKESGLWDSALTYIKNNAGSWAGAIASFIGKLLSNGTLSASDIDNAGTSSATTTTAAATTGNTLSTRSVTSSTGVAPAALAVSSPAAAVAATTSTGSTGSTAAAAGNGDALDSLIAKYGGASTEAATPQVDTSGLTSDVNTLVSAASQAAGSLKKRKLY</sequence>